<dbReference type="RefSeq" id="WP_377253084.1">
    <property type="nucleotide sequence ID" value="NZ_JBHLUH010000039.1"/>
</dbReference>
<proteinExistence type="predicted"/>
<comment type="caution">
    <text evidence="2">The sequence shown here is derived from an EMBL/GenBank/DDBJ whole genome shotgun (WGS) entry which is preliminary data.</text>
</comment>
<organism evidence="2 3">
    <name type="scientific">Phytohabitans kaempferiae</name>
    <dbReference type="NCBI Taxonomy" id="1620943"/>
    <lineage>
        <taxon>Bacteria</taxon>
        <taxon>Bacillati</taxon>
        <taxon>Actinomycetota</taxon>
        <taxon>Actinomycetes</taxon>
        <taxon>Micromonosporales</taxon>
        <taxon>Micromonosporaceae</taxon>
    </lineage>
</organism>
<sequence length="706" mass="74975">MTIQHDVATGPFDPIGLQVLRSRLQAVAEEGAITIERTAISPVISESRDYSCTLLEANGDLIVAGGAISHHFGICGHAVRAVLATHGDSVAPGDVFFCNDPHNGGGLHAQDVVIQLPVFVDGELVAWVANSGHMLDMGGMVFGSWSPDATDCYQEALRMPPVRLFRQGVEQTDVWQIIRTNVRVPDVVEMDLRGLVAGCEVARDKLVDIARGMGRRQLLDGIGELRRRAEQEMRRRISQLADGVYRYTAWTEWHDELYEIPCAMTVSADTLHFDFTGAPAQTAHFFNTKPHIITAQIVGDGSDVLTPDIPLSQGMFNPVTVYCPPNSIVNSNPPAPIASAHIDVSLTASMAAHQCLMLAIAAGSSEVARLLTGPVAPSAMAIQTWAYTTPQGFPDGWMMLDGAMAGTAAAYDRDGTDLCNFMVARKPILEAIDVEMLEAWYPVLVDFKRIRPGAFGAGRFRGGAGCNMSFRPYGVGSVVGQLLAVREHLPLNGSGGGRPGSVSEFVVRSAAGEERPLPGKSGAVVVAEGESIEFRIGSAGGHGDPLEREPAAVARDVRLSRLTEADALAVYGVVVVEGGVDAAATERTRAGCLRERLAAARPATAPRAVPAHEGDRERAAQPLYPGVERRGSTAFARASGAVLAHAPDPWTAGCPVLETPLYGSLVERGYLDPVTGHLLLVEAVPAGSACSVVTSPAHWTGARTDS</sequence>
<name>A0ABV6M5N0_9ACTN</name>
<gene>
    <name evidence="2" type="ORF">ACFFIA_20285</name>
</gene>
<evidence type="ECO:0000259" key="1">
    <source>
        <dbReference type="Pfam" id="PF02538"/>
    </source>
</evidence>
<dbReference type="PANTHER" id="PTHR11365:SF23">
    <property type="entry name" value="HYPOTHETICAL 5-OXOPROLINASE (EUROFUNG)-RELATED"/>
    <property type="match status" value="1"/>
</dbReference>
<protein>
    <submittedName>
        <fullName evidence="2">Hydantoinase B/oxoprolinase family protein</fullName>
    </submittedName>
</protein>
<accession>A0ABV6M5N0</accession>
<reference evidence="2 3" key="1">
    <citation type="submission" date="2024-09" db="EMBL/GenBank/DDBJ databases">
        <authorList>
            <person name="Sun Q."/>
            <person name="Mori K."/>
        </authorList>
    </citation>
    <scope>NUCLEOTIDE SEQUENCE [LARGE SCALE GENOMIC DNA]</scope>
    <source>
        <strain evidence="2 3">TBRC 3947</strain>
    </source>
</reference>
<dbReference type="Pfam" id="PF02538">
    <property type="entry name" value="Hydantoinase_B"/>
    <property type="match status" value="1"/>
</dbReference>
<dbReference type="Proteomes" id="UP001589867">
    <property type="component" value="Unassembled WGS sequence"/>
</dbReference>
<dbReference type="InterPro" id="IPR045079">
    <property type="entry name" value="Oxoprolinase-like"/>
</dbReference>
<evidence type="ECO:0000313" key="3">
    <source>
        <dbReference type="Proteomes" id="UP001589867"/>
    </source>
</evidence>
<dbReference type="InterPro" id="IPR003692">
    <property type="entry name" value="Hydantoinase_B"/>
</dbReference>
<keyword evidence="3" id="KW-1185">Reference proteome</keyword>
<feature type="domain" description="Hydantoinase B/oxoprolinase" evidence="1">
    <location>
        <begin position="13"/>
        <end position="545"/>
    </location>
</feature>
<dbReference type="PANTHER" id="PTHR11365">
    <property type="entry name" value="5-OXOPROLINASE RELATED"/>
    <property type="match status" value="1"/>
</dbReference>
<evidence type="ECO:0000313" key="2">
    <source>
        <dbReference type="EMBL" id="MFC0530005.1"/>
    </source>
</evidence>
<dbReference type="EMBL" id="JBHLUH010000039">
    <property type="protein sequence ID" value="MFC0530005.1"/>
    <property type="molecule type" value="Genomic_DNA"/>
</dbReference>